<dbReference type="RefSeq" id="WP_120415873.1">
    <property type="nucleotide sequence ID" value="NZ_RAWX01000004.1"/>
</dbReference>
<reference evidence="2 3" key="1">
    <citation type="submission" date="2018-09" db="EMBL/GenBank/DDBJ databases">
        <title>Genome sequencing of Aeromonas veronii MS-17-88.</title>
        <authorList>
            <person name="Tekedar H.C."/>
            <person name="Arick M.A."/>
            <person name="Hsu C.-Y."/>
            <person name="Thrash A."/>
            <person name="Karsi A."/>
            <person name="Lawrence M.L."/>
            <person name="Abdelhamed H."/>
        </authorList>
    </citation>
    <scope>NUCLEOTIDE SEQUENCE [LARGE SCALE GENOMIC DNA]</scope>
    <source>
        <strain evidence="2 3">MS 17-88</strain>
    </source>
</reference>
<organism evidence="2 3">
    <name type="scientific">Aeromonas veronii</name>
    <dbReference type="NCBI Taxonomy" id="654"/>
    <lineage>
        <taxon>Bacteria</taxon>
        <taxon>Pseudomonadati</taxon>
        <taxon>Pseudomonadota</taxon>
        <taxon>Gammaproteobacteria</taxon>
        <taxon>Aeromonadales</taxon>
        <taxon>Aeromonadaceae</taxon>
        <taxon>Aeromonas</taxon>
    </lineage>
</organism>
<evidence type="ECO:0000313" key="3">
    <source>
        <dbReference type="Proteomes" id="UP000281725"/>
    </source>
</evidence>
<comment type="caution">
    <text evidence="2">The sequence shown here is derived from an EMBL/GenBank/DDBJ whole genome shotgun (WGS) entry which is preliminary data.</text>
</comment>
<dbReference type="Proteomes" id="UP000281725">
    <property type="component" value="Unassembled WGS sequence"/>
</dbReference>
<keyword evidence="1" id="KW-1133">Transmembrane helix</keyword>
<protein>
    <submittedName>
        <fullName evidence="2">Uncharacterized protein</fullName>
    </submittedName>
</protein>
<evidence type="ECO:0000313" key="2">
    <source>
        <dbReference type="EMBL" id="RKJ86233.1"/>
    </source>
</evidence>
<evidence type="ECO:0000256" key="1">
    <source>
        <dbReference type="SAM" id="Phobius"/>
    </source>
</evidence>
<feature type="transmembrane region" description="Helical" evidence="1">
    <location>
        <begin position="33"/>
        <end position="52"/>
    </location>
</feature>
<keyword evidence="1" id="KW-0472">Membrane</keyword>
<proteinExistence type="predicted"/>
<dbReference type="AlphaFoldDB" id="A0A3A9IC26"/>
<name>A0A3A9IC26_AERVE</name>
<feature type="transmembrane region" description="Helical" evidence="1">
    <location>
        <begin position="5"/>
        <end position="21"/>
    </location>
</feature>
<gene>
    <name evidence="2" type="ORF">D6R50_18255</name>
</gene>
<sequence length="160" mass="18229">MAKHFFSAGIITTGLIAMFYTNSYLLPNIPPEYTKVVFCLDVLIVIISLYPIKKMAERVAVRYFGVVFDDTEKKIVIPADLENSSCGENLRLNFIRKMGDFEEINVKDISSVTREKGVNLYIHGQFGSRKINFSNKQKRDECLSALQARTSVRFGRDLGY</sequence>
<accession>A0A3A9IC26</accession>
<keyword evidence="1" id="KW-0812">Transmembrane</keyword>
<dbReference type="EMBL" id="RAWX01000004">
    <property type="protein sequence ID" value="RKJ86233.1"/>
    <property type="molecule type" value="Genomic_DNA"/>
</dbReference>